<gene>
    <name evidence="3" type="ORF">BBJ29_005248</name>
    <name evidence="2" type="ORF">BBP00_00003469</name>
</gene>
<organism evidence="2 4">
    <name type="scientific">Phytophthora kernoviae</name>
    <dbReference type="NCBI Taxonomy" id="325452"/>
    <lineage>
        <taxon>Eukaryota</taxon>
        <taxon>Sar</taxon>
        <taxon>Stramenopiles</taxon>
        <taxon>Oomycota</taxon>
        <taxon>Peronosporomycetes</taxon>
        <taxon>Peronosporales</taxon>
        <taxon>Peronosporaceae</taxon>
        <taxon>Phytophthora</taxon>
    </lineage>
</organism>
<evidence type="ECO:0000313" key="5">
    <source>
        <dbReference type="Proteomes" id="UP000284657"/>
    </source>
</evidence>
<dbReference type="AlphaFoldDB" id="A0A3F2RUD6"/>
<evidence type="ECO:0000256" key="1">
    <source>
        <dbReference type="SAM" id="Coils"/>
    </source>
</evidence>
<feature type="coiled-coil region" evidence="1">
    <location>
        <begin position="44"/>
        <end position="85"/>
    </location>
</feature>
<dbReference type="EMBL" id="MBDO02000073">
    <property type="protein sequence ID" value="RLN64434.1"/>
    <property type="molecule type" value="Genomic_DNA"/>
</dbReference>
<reference evidence="4 5" key="1">
    <citation type="submission" date="2018-07" db="EMBL/GenBank/DDBJ databases">
        <title>Genome sequencing of oomycete isolates from Chile give support for New Zealand origin for Phytophthora kernoviae and make available the first Nothophytophthora sp. genome.</title>
        <authorList>
            <person name="Studholme D.J."/>
            <person name="Sanfuentes E."/>
            <person name="Panda P."/>
            <person name="Hill R."/>
            <person name="Sambles C."/>
            <person name="Grant M."/>
            <person name="Williams N.M."/>
            <person name="Mcdougal R.L."/>
        </authorList>
    </citation>
    <scope>NUCLEOTIDE SEQUENCE [LARGE SCALE GENOMIC DNA]</scope>
    <source>
        <strain evidence="2">Chile6</strain>
        <strain evidence="3">Chile7</strain>
    </source>
</reference>
<sequence>METEAPPASTGDFSDAGNAGSRYDALLRQIVQLNTDLQKTAALSQTLQRERDDTQQHNVKLKSEVKRLIERCDKLQLVLMQETEQKIDADRKHEELIGKWKKQLEVKARAFETLQKKFAPPRDLEQLRIKIQEELEGPYQQRIESLQDEVEQHRQMSFDIRREFEALKAEYEQFSIDQGNEMECIQETYDDRINELVLKLQAAEAAAQKNSSAAAQLRDNDSSSTENSLLLKAREEDVEKYRGLIAEAEKKVAVKEEALRQCQHEADETIHKLQMEKGTAQKMVQALEAEKEGLTGKQTASHELITRVKSECVALRTKLKEIENDYRTLQAKHREVIQYQEDVQLENEEIRVKLKYMEQDYTVLTEKLEKEKESHATTARDLHRKCLKLENDFRTQRTALQHETRTALSKTLREFSKAQKVGVSLTAAA</sequence>
<accession>A0A3F2RUD6</accession>
<proteinExistence type="predicted"/>
<evidence type="ECO:0000313" key="2">
    <source>
        <dbReference type="EMBL" id="RLN64434.1"/>
    </source>
</evidence>
<keyword evidence="1" id="KW-0175">Coiled coil</keyword>
<feature type="coiled-coil region" evidence="1">
    <location>
        <begin position="200"/>
        <end position="332"/>
    </location>
</feature>
<dbReference type="Proteomes" id="UP000277300">
    <property type="component" value="Unassembled WGS sequence"/>
</dbReference>
<name>A0A3F2RUD6_9STRA</name>
<dbReference type="OrthoDB" id="311279at2759"/>
<protein>
    <submittedName>
        <fullName evidence="2">Uncharacterized protein</fullName>
    </submittedName>
</protein>
<dbReference type="Proteomes" id="UP000284657">
    <property type="component" value="Unassembled WGS sequence"/>
</dbReference>
<evidence type="ECO:0000313" key="4">
    <source>
        <dbReference type="Proteomes" id="UP000277300"/>
    </source>
</evidence>
<dbReference type="EMBL" id="MBAD02000370">
    <property type="protein sequence ID" value="RLN69051.1"/>
    <property type="molecule type" value="Genomic_DNA"/>
</dbReference>
<comment type="caution">
    <text evidence="2">The sequence shown here is derived from an EMBL/GenBank/DDBJ whole genome shotgun (WGS) entry which is preliminary data.</text>
</comment>
<evidence type="ECO:0000313" key="3">
    <source>
        <dbReference type="EMBL" id="RLN69051.1"/>
    </source>
</evidence>